<name>A0ABQ9I071_9NEOP</name>
<gene>
    <name evidence="2" type="ORF">PR048_009544</name>
</gene>
<accession>A0ABQ9I071</accession>
<dbReference type="Proteomes" id="UP001159363">
    <property type="component" value="Chromosome 3"/>
</dbReference>
<protein>
    <submittedName>
        <fullName evidence="2">Uncharacterized protein</fullName>
    </submittedName>
</protein>
<evidence type="ECO:0000256" key="1">
    <source>
        <dbReference type="SAM" id="MobiDB-lite"/>
    </source>
</evidence>
<feature type="region of interest" description="Disordered" evidence="1">
    <location>
        <begin position="363"/>
        <end position="401"/>
    </location>
</feature>
<comment type="caution">
    <text evidence="2">The sequence shown here is derived from an EMBL/GenBank/DDBJ whole genome shotgun (WGS) entry which is preliminary data.</text>
</comment>
<dbReference type="EMBL" id="JARBHB010000003">
    <property type="protein sequence ID" value="KAJ8890038.1"/>
    <property type="molecule type" value="Genomic_DNA"/>
</dbReference>
<reference evidence="2 3" key="1">
    <citation type="submission" date="2023-02" db="EMBL/GenBank/DDBJ databases">
        <title>LHISI_Scaffold_Assembly.</title>
        <authorList>
            <person name="Stuart O.P."/>
            <person name="Cleave R."/>
            <person name="Magrath M.J.L."/>
            <person name="Mikheyev A.S."/>
        </authorList>
    </citation>
    <scope>NUCLEOTIDE SEQUENCE [LARGE SCALE GENOMIC DNA]</scope>
    <source>
        <strain evidence="2">Daus_M_001</strain>
        <tissue evidence="2">Leg muscle</tissue>
    </source>
</reference>
<keyword evidence="3" id="KW-1185">Reference proteome</keyword>
<sequence length="401" mass="44486">MFALDTSLQSTGRTLQRFSMLRCTLVVGKYLLTVTATKSSMAALLQVYHPKKSMAEDNCGAAAGGGQMLRACDRRLAPGEIGELRRCGGSRRDRRETSGFSRERAAVFVVDPGVGPEAAHHEKLAPHWCSLTASKSVHDKLSKVLTLPRIGATVAERLACSPPTKEKQVQSPAGHHGFSHVGIVPGDAVGLKASLGRVEKRMIKGPMYLRVQGQEARERYGRHQRLIAPTRKAAKQKSRKGDVERGMECCGGYRCLVKQCEGWREPWSDRRRTAVQQFCGPVLIVLRRSRRCLCACAARTHVNCARLSLAIVYSRSCFTRLMVRQPVGYLQPPPRVCRAFKFRLTGARRHSEEPMRVIEINMEQRRNEGAGETGDPSENPLTNGIVQHDSHLRKSGDPARD</sequence>
<evidence type="ECO:0000313" key="3">
    <source>
        <dbReference type="Proteomes" id="UP001159363"/>
    </source>
</evidence>
<evidence type="ECO:0000313" key="2">
    <source>
        <dbReference type="EMBL" id="KAJ8890038.1"/>
    </source>
</evidence>
<feature type="compositionally biased region" description="Basic and acidic residues" evidence="1">
    <location>
        <begin position="388"/>
        <end position="401"/>
    </location>
</feature>
<organism evidence="2 3">
    <name type="scientific">Dryococelus australis</name>
    <dbReference type="NCBI Taxonomy" id="614101"/>
    <lineage>
        <taxon>Eukaryota</taxon>
        <taxon>Metazoa</taxon>
        <taxon>Ecdysozoa</taxon>
        <taxon>Arthropoda</taxon>
        <taxon>Hexapoda</taxon>
        <taxon>Insecta</taxon>
        <taxon>Pterygota</taxon>
        <taxon>Neoptera</taxon>
        <taxon>Polyneoptera</taxon>
        <taxon>Phasmatodea</taxon>
        <taxon>Verophasmatodea</taxon>
        <taxon>Anareolatae</taxon>
        <taxon>Phasmatidae</taxon>
        <taxon>Eurycanthinae</taxon>
        <taxon>Dryococelus</taxon>
    </lineage>
</organism>
<proteinExistence type="predicted"/>